<dbReference type="GeneID" id="124295044"/>
<organism evidence="1 2">
    <name type="scientific">Neodiprion lecontei</name>
    <name type="common">Redheaded pine sawfly</name>
    <dbReference type="NCBI Taxonomy" id="441921"/>
    <lineage>
        <taxon>Eukaryota</taxon>
        <taxon>Metazoa</taxon>
        <taxon>Ecdysozoa</taxon>
        <taxon>Arthropoda</taxon>
        <taxon>Hexapoda</taxon>
        <taxon>Insecta</taxon>
        <taxon>Pterygota</taxon>
        <taxon>Neoptera</taxon>
        <taxon>Endopterygota</taxon>
        <taxon>Hymenoptera</taxon>
        <taxon>Tenthredinoidea</taxon>
        <taxon>Diprionidae</taxon>
        <taxon>Diprioninae</taxon>
        <taxon>Neodiprion</taxon>
    </lineage>
</organism>
<dbReference type="Proteomes" id="UP000829291">
    <property type="component" value="Chromosome 6"/>
</dbReference>
<evidence type="ECO:0000313" key="2">
    <source>
        <dbReference type="RefSeq" id="XP_046599074.1"/>
    </source>
</evidence>
<reference evidence="2" key="1">
    <citation type="submission" date="2025-08" db="UniProtKB">
        <authorList>
            <consortium name="RefSeq"/>
        </authorList>
    </citation>
    <scope>IDENTIFICATION</scope>
    <source>
        <tissue evidence="2">Thorax and Abdomen</tissue>
    </source>
</reference>
<proteinExistence type="predicted"/>
<sequence>MVDTADCSKDSDRSCLTNSGWFCKQTFSLSIAAHSLPSGVKHVRRGSFHALARKASDARRASSITLSEVNPRASYCPPSLAIPVISASCQVSQEEIFQIRRGNADHKKVQKICSHCSRRVGLSVTRQFLIHFQENCFPCFGNSHQRTIEWTTQMNNTNVFQGSQTDPNWPP</sequence>
<evidence type="ECO:0000313" key="1">
    <source>
        <dbReference type="Proteomes" id="UP000829291"/>
    </source>
</evidence>
<keyword evidence="1" id="KW-1185">Reference proteome</keyword>
<gene>
    <name evidence="2" type="primary">LOC124295044</name>
</gene>
<accession>A0ABM3GFM1</accession>
<protein>
    <submittedName>
        <fullName evidence="2">Uncharacterized protein LOC124295044</fullName>
    </submittedName>
</protein>
<name>A0ABM3GFM1_NEOLC</name>
<dbReference type="RefSeq" id="XP_046599074.1">
    <property type="nucleotide sequence ID" value="XM_046743118.1"/>
</dbReference>